<accession>A0A445LJM0</accession>
<protein>
    <submittedName>
        <fullName evidence="1">Uncharacterized protein</fullName>
    </submittedName>
</protein>
<organism evidence="1 2">
    <name type="scientific">Glycine soja</name>
    <name type="common">Wild soybean</name>
    <dbReference type="NCBI Taxonomy" id="3848"/>
    <lineage>
        <taxon>Eukaryota</taxon>
        <taxon>Viridiplantae</taxon>
        <taxon>Streptophyta</taxon>
        <taxon>Embryophyta</taxon>
        <taxon>Tracheophyta</taxon>
        <taxon>Spermatophyta</taxon>
        <taxon>Magnoliopsida</taxon>
        <taxon>eudicotyledons</taxon>
        <taxon>Gunneridae</taxon>
        <taxon>Pentapetalae</taxon>
        <taxon>rosids</taxon>
        <taxon>fabids</taxon>
        <taxon>Fabales</taxon>
        <taxon>Fabaceae</taxon>
        <taxon>Papilionoideae</taxon>
        <taxon>50 kb inversion clade</taxon>
        <taxon>NPAAA clade</taxon>
        <taxon>indigoferoid/millettioid clade</taxon>
        <taxon>Phaseoleae</taxon>
        <taxon>Glycine</taxon>
        <taxon>Glycine subgen. Soja</taxon>
    </lineage>
</organism>
<sequence>MFSNNNRGQIWSDFMAASLGGVWIWWGGASGPDMELRSMSSDHGRHCAKTWRRDEEMHDMKGRGTPVSDQRLELRDSVTGGAEFGVVAMVAREPLERARDNGDSGLLDLTYRSYLGISDVNTIRNLKKERQQEKTC</sequence>
<evidence type="ECO:0000313" key="2">
    <source>
        <dbReference type="Proteomes" id="UP000289340"/>
    </source>
</evidence>
<gene>
    <name evidence="1" type="ORF">D0Y65_002923</name>
</gene>
<dbReference type="AlphaFoldDB" id="A0A445LJM0"/>
<proteinExistence type="predicted"/>
<dbReference type="Proteomes" id="UP000289340">
    <property type="component" value="Chromosome 2"/>
</dbReference>
<name>A0A445LJM0_GLYSO</name>
<dbReference type="EMBL" id="QZWG01000002">
    <property type="protein sequence ID" value="RZC23342.1"/>
    <property type="molecule type" value="Genomic_DNA"/>
</dbReference>
<comment type="caution">
    <text evidence="1">The sequence shown here is derived from an EMBL/GenBank/DDBJ whole genome shotgun (WGS) entry which is preliminary data.</text>
</comment>
<keyword evidence="2" id="KW-1185">Reference proteome</keyword>
<evidence type="ECO:0000313" key="1">
    <source>
        <dbReference type="EMBL" id="RZC23342.1"/>
    </source>
</evidence>
<reference evidence="1 2" key="1">
    <citation type="submission" date="2018-09" db="EMBL/GenBank/DDBJ databases">
        <title>A high-quality reference genome of wild soybean provides a powerful tool to mine soybean genomes.</title>
        <authorList>
            <person name="Xie M."/>
            <person name="Chung C.Y.L."/>
            <person name="Li M.-W."/>
            <person name="Wong F.-L."/>
            <person name="Chan T.-F."/>
            <person name="Lam H.-M."/>
        </authorList>
    </citation>
    <scope>NUCLEOTIDE SEQUENCE [LARGE SCALE GENOMIC DNA]</scope>
    <source>
        <strain evidence="2">cv. W05</strain>
        <tissue evidence="1">Hypocotyl of etiolated seedlings</tissue>
    </source>
</reference>